<evidence type="ECO:0000313" key="3">
    <source>
        <dbReference type="EMBL" id="MBC1617934.1"/>
    </source>
</evidence>
<organism evidence="3 5">
    <name type="scientific">Listeria booriae</name>
    <dbReference type="NCBI Taxonomy" id="1552123"/>
    <lineage>
        <taxon>Bacteria</taxon>
        <taxon>Bacillati</taxon>
        <taxon>Bacillota</taxon>
        <taxon>Bacilli</taxon>
        <taxon>Bacillales</taxon>
        <taxon>Listeriaceae</taxon>
        <taxon>Listeria</taxon>
    </lineage>
</organism>
<dbReference type="EMBL" id="JAARPT010000013">
    <property type="protein sequence ID" value="MBC1403110.1"/>
    <property type="molecule type" value="Genomic_DNA"/>
</dbReference>
<accession>A0A842AMA1</accession>
<evidence type="ECO:0000313" key="5">
    <source>
        <dbReference type="Proteomes" id="UP000574104"/>
    </source>
</evidence>
<evidence type="ECO:0000313" key="4">
    <source>
        <dbReference type="Proteomes" id="UP000544413"/>
    </source>
</evidence>
<feature type="transmembrane region" description="Helical" evidence="1">
    <location>
        <begin position="52"/>
        <end position="69"/>
    </location>
</feature>
<keyword evidence="1" id="KW-0472">Membrane</keyword>
<protein>
    <submittedName>
        <fullName evidence="3">Uncharacterized protein</fullName>
    </submittedName>
</protein>
<dbReference type="EMBL" id="JAARSH010000016">
    <property type="protein sequence ID" value="MBC1617934.1"/>
    <property type="molecule type" value="Genomic_DNA"/>
</dbReference>
<dbReference type="Proteomes" id="UP000544413">
    <property type="component" value="Unassembled WGS sequence"/>
</dbReference>
<evidence type="ECO:0000256" key="1">
    <source>
        <dbReference type="SAM" id="Phobius"/>
    </source>
</evidence>
<comment type="caution">
    <text evidence="3">The sequence shown here is derived from an EMBL/GenBank/DDBJ whole genome shotgun (WGS) entry which is preliminary data.</text>
</comment>
<keyword evidence="1" id="KW-0812">Transmembrane</keyword>
<dbReference type="Proteomes" id="UP000574104">
    <property type="component" value="Unassembled WGS sequence"/>
</dbReference>
<evidence type="ECO:0000313" key="2">
    <source>
        <dbReference type="EMBL" id="MBC1403110.1"/>
    </source>
</evidence>
<proteinExistence type="predicted"/>
<dbReference type="Pfam" id="PF18895">
    <property type="entry name" value="T4SS_pilin"/>
    <property type="match status" value="1"/>
</dbReference>
<dbReference type="AlphaFoldDB" id="A0A842AMA1"/>
<gene>
    <name evidence="2" type="ORF">HB836_16070</name>
    <name evidence="3" type="ORF">HB904_17285</name>
</gene>
<sequence>MEKLVALIVGAMRIVQTIGGTYAAFKLSLYGIAYMRKNQQKVEEAKDGMKNVAVGLCIVILAEVIVQVIKNTIGA</sequence>
<keyword evidence="1" id="KW-1133">Transmembrane helix</keyword>
<reference evidence="4 5" key="1">
    <citation type="submission" date="2020-03" db="EMBL/GenBank/DDBJ databases">
        <title>Soil Listeria distribution.</title>
        <authorList>
            <person name="Liao J."/>
            <person name="Wiedmann M."/>
        </authorList>
    </citation>
    <scope>NUCLEOTIDE SEQUENCE [LARGE SCALE GENOMIC DNA]</scope>
    <source>
        <strain evidence="3 5">FSL L7-1299</strain>
        <strain evidence="2 4">FSL L7-1658</strain>
    </source>
</reference>
<dbReference type="InterPro" id="IPR043993">
    <property type="entry name" value="T4SS_pilin"/>
</dbReference>
<name>A0A842AMA1_9LIST</name>
<dbReference type="RefSeq" id="WP_185371573.1">
    <property type="nucleotide sequence ID" value="NZ_JAAROS010000011.1"/>
</dbReference>